<dbReference type="Proteomes" id="UP000583127">
    <property type="component" value="Unassembled WGS sequence"/>
</dbReference>
<accession>A0A7Y0FG14</accession>
<evidence type="ECO:0000313" key="2">
    <source>
        <dbReference type="EMBL" id="NML34594.1"/>
    </source>
</evidence>
<feature type="transmembrane region" description="Helical" evidence="1">
    <location>
        <begin position="6"/>
        <end position="26"/>
    </location>
</feature>
<keyword evidence="3" id="KW-1185">Reference proteome</keyword>
<organism evidence="2 3">
    <name type="scientific">Paraburkholderia antibiotica</name>
    <dbReference type="NCBI Taxonomy" id="2728839"/>
    <lineage>
        <taxon>Bacteria</taxon>
        <taxon>Pseudomonadati</taxon>
        <taxon>Pseudomonadota</taxon>
        <taxon>Betaproteobacteria</taxon>
        <taxon>Burkholderiales</taxon>
        <taxon>Burkholderiaceae</taxon>
        <taxon>Paraburkholderia</taxon>
    </lineage>
</organism>
<dbReference type="InterPro" id="IPR045629">
    <property type="entry name" value="DUF6232"/>
</dbReference>
<keyword evidence="1" id="KW-1133">Transmembrane helix</keyword>
<evidence type="ECO:0000256" key="1">
    <source>
        <dbReference type="SAM" id="Phobius"/>
    </source>
</evidence>
<dbReference type="AlphaFoldDB" id="A0A7Y0FG14"/>
<name>A0A7Y0FG14_9BURK</name>
<keyword evidence="1" id="KW-0812">Transmembrane</keyword>
<protein>
    <submittedName>
        <fullName evidence="2">Uncharacterized protein</fullName>
    </submittedName>
</protein>
<gene>
    <name evidence="2" type="ORF">HHL14_27670</name>
</gene>
<reference evidence="2 3" key="1">
    <citation type="submission" date="2020-04" db="EMBL/GenBank/DDBJ databases">
        <title>Paraburkholderia sp. G-4-1-8 isolated from soil.</title>
        <authorList>
            <person name="Dahal R.H."/>
        </authorList>
    </citation>
    <scope>NUCLEOTIDE SEQUENCE [LARGE SCALE GENOMIC DNA]</scope>
    <source>
        <strain evidence="2 3">G-4-1-8</strain>
    </source>
</reference>
<dbReference type="Pfam" id="PF19744">
    <property type="entry name" value="DUF6232"/>
    <property type="match status" value="1"/>
</dbReference>
<proteinExistence type="predicted"/>
<sequence length="75" mass="8095">MGAIGNLAIWIAAAIILAGIVWFALLKPRFSVVLSSTAGETEALEDQDRRWIEDIVSALDNAIAHRICFPSSSIV</sequence>
<keyword evidence="1" id="KW-0472">Membrane</keyword>
<evidence type="ECO:0000313" key="3">
    <source>
        <dbReference type="Proteomes" id="UP000583127"/>
    </source>
</evidence>
<comment type="caution">
    <text evidence="2">The sequence shown here is derived from an EMBL/GenBank/DDBJ whole genome shotgun (WGS) entry which is preliminary data.</text>
</comment>
<dbReference type="EMBL" id="JABBFZ010000023">
    <property type="protein sequence ID" value="NML34594.1"/>
    <property type="molecule type" value="Genomic_DNA"/>
</dbReference>